<name>A0ABU3KVG0_9GAMM</name>
<keyword evidence="1" id="KW-0805">Transcription regulation</keyword>
<dbReference type="RefSeq" id="WP_313932621.1">
    <property type="nucleotide sequence ID" value="NZ_JANFPJ010000008.1"/>
</dbReference>
<evidence type="ECO:0000313" key="5">
    <source>
        <dbReference type="EMBL" id="MDT7525479.1"/>
    </source>
</evidence>
<feature type="domain" description="HTH araC/xylS-type" evidence="4">
    <location>
        <begin position="241"/>
        <end position="340"/>
    </location>
</feature>
<keyword evidence="3" id="KW-0804">Transcription</keyword>
<protein>
    <submittedName>
        <fullName evidence="5">AraC family transcriptional regulator</fullName>
    </submittedName>
</protein>
<evidence type="ECO:0000259" key="4">
    <source>
        <dbReference type="PROSITE" id="PS01124"/>
    </source>
</evidence>
<dbReference type="EMBL" id="JANFPJ010000008">
    <property type="protein sequence ID" value="MDT7525479.1"/>
    <property type="molecule type" value="Genomic_DNA"/>
</dbReference>
<keyword evidence="6" id="KW-1185">Reference proteome</keyword>
<dbReference type="PROSITE" id="PS01124">
    <property type="entry name" value="HTH_ARAC_FAMILY_2"/>
    <property type="match status" value="1"/>
</dbReference>
<dbReference type="InterPro" id="IPR032687">
    <property type="entry name" value="AraC-type_N"/>
</dbReference>
<sequence length="346" mass="39094">MVWHAVNQPRLLVNPLLHSLLPLAQRRGVLPPQLVRKTSLAKQTLPASNLRVSPQDWWQLLQNAQQALPNSELWQLLSEDLIQQSYSPLLTAVTSAPTWGQALHWLKRYQSLLLPLEFALTERHGDFLKLTLLPRLGERLGALAAPQLLAVGVLINLARAHQVAVSEWHLSWPLAAEVALPSAWHKWLGSIHTGPLLTLHLPWQQLSQAKPGGADEQPALAQALSFCQLQHQHARYQSLLEQVLRWLLVRISQQQTVSIELLAQHCNLSVSSLKRALAHHGSHYQSCVDSVRQLRLLQLLQQHPYNNTELAQLLGYANPNNFRRACKRWLGVCPDHIRANLQPLFS</sequence>
<gene>
    <name evidence="5" type="ORF">NOG12_05215</name>
</gene>
<reference evidence="5 6" key="1">
    <citation type="submission" date="2022-07" db="EMBL/GenBank/DDBJ databases">
        <title>Pseudidiomarina sp. nov, a marine bacterium isolated from Pacific Ocean.</title>
        <authorList>
            <person name="Wang Y."/>
        </authorList>
    </citation>
    <scope>NUCLEOTIDE SEQUENCE [LARGE SCALE GENOMIC DNA]</scope>
    <source>
        <strain evidence="5 6">GXY010</strain>
    </source>
</reference>
<dbReference type="SUPFAM" id="SSF46689">
    <property type="entry name" value="Homeodomain-like"/>
    <property type="match status" value="1"/>
</dbReference>
<dbReference type="Proteomes" id="UP001305027">
    <property type="component" value="Unassembled WGS sequence"/>
</dbReference>
<evidence type="ECO:0000256" key="2">
    <source>
        <dbReference type="ARBA" id="ARBA00023125"/>
    </source>
</evidence>
<organism evidence="5 6">
    <name type="scientific">Pseudidiomarina fusca</name>
    <dbReference type="NCBI Taxonomy" id="2965078"/>
    <lineage>
        <taxon>Bacteria</taxon>
        <taxon>Pseudomonadati</taxon>
        <taxon>Pseudomonadota</taxon>
        <taxon>Gammaproteobacteria</taxon>
        <taxon>Alteromonadales</taxon>
        <taxon>Idiomarinaceae</taxon>
        <taxon>Pseudidiomarina</taxon>
    </lineage>
</organism>
<dbReference type="PANTHER" id="PTHR47894">
    <property type="entry name" value="HTH-TYPE TRANSCRIPTIONAL REGULATOR GADX"/>
    <property type="match status" value="1"/>
</dbReference>
<dbReference type="Gene3D" id="1.10.10.60">
    <property type="entry name" value="Homeodomain-like"/>
    <property type="match status" value="1"/>
</dbReference>
<evidence type="ECO:0000256" key="1">
    <source>
        <dbReference type="ARBA" id="ARBA00023015"/>
    </source>
</evidence>
<dbReference type="PANTHER" id="PTHR47894:SF1">
    <property type="entry name" value="HTH-TYPE TRANSCRIPTIONAL REGULATOR VQSM"/>
    <property type="match status" value="1"/>
</dbReference>
<evidence type="ECO:0000256" key="3">
    <source>
        <dbReference type="ARBA" id="ARBA00023163"/>
    </source>
</evidence>
<proteinExistence type="predicted"/>
<evidence type="ECO:0000313" key="6">
    <source>
        <dbReference type="Proteomes" id="UP001305027"/>
    </source>
</evidence>
<comment type="caution">
    <text evidence="5">The sequence shown here is derived from an EMBL/GenBank/DDBJ whole genome shotgun (WGS) entry which is preliminary data.</text>
</comment>
<dbReference type="Pfam" id="PF12833">
    <property type="entry name" value="HTH_18"/>
    <property type="match status" value="1"/>
</dbReference>
<dbReference type="InterPro" id="IPR009057">
    <property type="entry name" value="Homeodomain-like_sf"/>
</dbReference>
<accession>A0ABU3KVG0</accession>
<dbReference type="Pfam" id="PF12625">
    <property type="entry name" value="Arabinose_bd"/>
    <property type="match status" value="1"/>
</dbReference>
<dbReference type="SMART" id="SM00342">
    <property type="entry name" value="HTH_ARAC"/>
    <property type="match status" value="1"/>
</dbReference>
<keyword evidence="2" id="KW-0238">DNA-binding</keyword>
<dbReference type="InterPro" id="IPR018060">
    <property type="entry name" value="HTH_AraC"/>
</dbReference>